<sequence>MRARFCSLFRTGGVLAFTLMMAGMGLDAHAQTRITYKSALAGTAYHQMGSELANVIRQGSDDAIVLTNEESQGSVQNVQEVMTRQGRYVFTAPPALVAQAVAGEGPFAGHEDERFAAIRGLFPMPSLTMHFVMAGDDGTASFEALRGQHVLIGRGTFSAGEAARYFQLFGLEGRVRLADASITNGPEALREGLIDAFVTASSYPTPNVIETASLVPITLISLTAEQIAQTGAVPQVIPGGTYPGIAQPTHTTSRPVIAYTTEQMDAETAYRLTKLFWEQKARLAEQAAWWAGVTPDLLAHMTTPLHPGALRYYDEVGTDLPVHVR</sequence>
<dbReference type="RefSeq" id="WP_159340729.1">
    <property type="nucleotide sequence ID" value="NZ_CP024621.1"/>
</dbReference>
<dbReference type="Pfam" id="PF16868">
    <property type="entry name" value="NMT1_3"/>
    <property type="match status" value="1"/>
</dbReference>
<keyword evidence="1" id="KW-0732">Signal</keyword>
<dbReference type="PANTHER" id="PTHR42941:SF1">
    <property type="entry name" value="SLL1037 PROTEIN"/>
    <property type="match status" value="1"/>
</dbReference>
<dbReference type="OrthoDB" id="9780180at2"/>
<dbReference type="KEGG" id="hmd:CTT34_01415"/>
<gene>
    <name evidence="2" type="ORF">CTT34_01415</name>
</gene>
<name>A0A857GIR2_9GAMM</name>
<protein>
    <submittedName>
        <fullName evidence="2">TRAP transporter substrate-binding protein</fullName>
    </submittedName>
</protein>
<dbReference type="Gene3D" id="3.40.190.10">
    <property type="entry name" value="Periplasmic binding protein-like II"/>
    <property type="match status" value="2"/>
</dbReference>
<dbReference type="Proteomes" id="UP000463949">
    <property type="component" value="Chromosome"/>
</dbReference>
<feature type="signal peptide" evidence="1">
    <location>
        <begin position="1"/>
        <end position="30"/>
    </location>
</feature>
<feature type="chain" id="PRO_5032961491" evidence="1">
    <location>
        <begin position="31"/>
        <end position="325"/>
    </location>
</feature>
<evidence type="ECO:0000256" key="1">
    <source>
        <dbReference type="SAM" id="SignalP"/>
    </source>
</evidence>
<dbReference type="PANTHER" id="PTHR42941">
    <property type="entry name" value="SLL1037 PROTEIN"/>
    <property type="match status" value="1"/>
</dbReference>
<evidence type="ECO:0000313" key="2">
    <source>
        <dbReference type="EMBL" id="QHD48447.1"/>
    </source>
</evidence>
<dbReference type="AlphaFoldDB" id="A0A857GIR2"/>
<dbReference type="SUPFAM" id="SSF53850">
    <property type="entry name" value="Periplasmic binding protein-like II"/>
    <property type="match status" value="1"/>
</dbReference>
<organism evidence="2 3">
    <name type="scientific">Vreelandella aquamarina</name>
    <dbReference type="NCBI Taxonomy" id="77097"/>
    <lineage>
        <taxon>Bacteria</taxon>
        <taxon>Pseudomonadati</taxon>
        <taxon>Pseudomonadota</taxon>
        <taxon>Gammaproteobacteria</taxon>
        <taxon>Oceanospirillales</taxon>
        <taxon>Halomonadaceae</taxon>
        <taxon>Vreelandella</taxon>
    </lineage>
</organism>
<proteinExistence type="predicted"/>
<reference evidence="2 3" key="1">
    <citation type="submission" date="2017-10" db="EMBL/GenBank/DDBJ databases">
        <title>Coral associated bacteria.</title>
        <authorList>
            <person name="Wang X."/>
        </authorList>
    </citation>
    <scope>NUCLEOTIDE SEQUENCE [LARGE SCALE GENOMIC DNA]</scope>
    <source>
        <strain evidence="2 3">SCSIO 43005</strain>
    </source>
</reference>
<dbReference type="NCBIfam" id="TIGR02122">
    <property type="entry name" value="TRAP_TAXI"/>
    <property type="match status" value="1"/>
</dbReference>
<dbReference type="InterPro" id="IPR011852">
    <property type="entry name" value="TRAP_TAXI"/>
</dbReference>
<dbReference type="EMBL" id="CP024621">
    <property type="protein sequence ID" value="QHD48447.1"/>
    <property type="molecule type" value="Genomic_DNA"/>
</dbReference>
<accession>A0A857GIR2</accession>
<evidence type="ECO:0000313" key="3">
    <source>
        <dbReference type="Proteomes" id="UP000463949"/>
    </source>
</evidence>